<dbReference type="EMBL" id="VVIM01000001">
    <property type="protein sequence ID" value="KAB0805439.1"/>
    <property type="molecule type" value="Genomic_DNA"/>
</dbReference>
<name>A0A5N4B757_PHOPY</name>
<accession>A0A5N4B757</accession>
<keyword evidence="2" id="KW-1185">Reference proteome</keyword>
<proteinExistence type="predicted"/>
<gene>
    <name evidence="1" type="ORF">PPYR_02409</name>
</gene>
<reference evidence="1 2" key="1">
    <citation type="journal article" date="2018" name="Elife">
        <title>Firefly genomes illuminate parallel origins of bioluminescence in beetles.</title>
        <authorList>
            <person name="Fallon T.R."/>
            <person name="Lower S.E."/>
            <person name="Chang C.H."/>
            <person name="Bessho-Uehara M."/>
            <person name="Martin G.J."/>
            <person name="Bewick A.J."/>
            <person name="Behringer M."/>
            <person name="Debat H.J."/>
            <person name="Wong I."/>
            <person name="Day J.C."/>
            <person name="Suvorov A."/>
            <person name="Silva C.J."/>
            <person name="Stanger-Hall K.F."/>
            <person name="Hall D.W."/>
            <person name="Schmitz R.J."/>
            <person name="Nelson D.R."/>
            <person name="Lewis S.M."/>
            <person name="Shigenobu S."/>
            <person name="Bybee S.M."/>
            <person name="Larracuente A.M."/>
            <person name="Oba Y."/>
            <person name="Weng J.K."/>
        </authorList>
    </citation>
    <scope>NUCLEOTIDE SEQUENCE [LARGE SCALE GENOMIC DNA]</scope>
    <source>
        <strain evidence="1">1611_PpyrPB1</strain>
        <tissue evidence="1">Whole body</tissue>
    </source>
</reference>
<dbReference type="Proteomes" id="UP000327044">
    <property type="component" value="Unassembled WGS sequence"/>
</dbReference>
<evidence type="ECO:0000313" key="2">
    <source>
        <dbReference type="Proteomes" id="UP000327044"/>
    </source>
</evidence>
<dbReference type="AlphaFoldDB" id="A0A5N4B757"/>
<organism evidence="1 2">
    <name type="scientific">Photinus pyralis</name>
    <name type="common">Common eastern firefly</name>
    <name type="synonym">Lampyris pyralis</name>
    <dbReference type="NCBI Taxonomy" id="7054"/>
    <lineage>
        <taxon>Eukaryota</taxon>
        <taxon>Metazoa</taxon>
        <taxon>Ecdysozoa</taxon>
        <taxon>Arthropoda</taxon>
        <taxon>Hexapoda</taxon>
        <taxon>Insecta</taxon>
        <taxon>Pterygota</taxon>
        <taxon>Neoptera</taxon>
        <taxon>Endopterygota</taxon>
        <taxon>Coleoptera</taxon>
        <taxon>Polyphaga</taxon>
        <taxon>Elateriformia</taxon>
        <taxon>Elateroidea</taxon>
        <taxon>Lampyridae</taxon>
        <taxon>Lampyrinae</taxon>
        <taxon>Photinus</taxon>
    </lineage>
</organism>
<comment type="caution">
    <text evidence="1">The sequence shown here is derived from an EMBL/GenBank/DDBJ whole genome shotgun (WGS) entry which is preliminary data.</text>
</comment>
<protein>
    <submittedName>
        <fullName evidence="1">Uncharacterized protein</fullName>
    </submittedName>
</protein>
<evidence type="ECO:0000313" key="1">
    <source>
        <dbReference type="EMBL" id="KAB0805439.1"/>
    </source>
</evidence>
<sequence length="131" mass="14679">MQIVQHAVKIATMKKDLCSKRFIDQDLRANNEGAENEVKEMITFEELKEHLQDEPSYMTLSQMLIEEEQKNILEEACNVIIKVSSAPSFIPTTSTSSTIANSVSEDIAVAGYMDCQLKSDLGKFFGEAQLQ</sequence>
<dbReference type="InParanoid" id="A0A5N4B757"/>